<dbReference type="InterPro" id="IPR040359">
    <property type="entry name" value="GDU"/>
</dbReference>
<gene>
    <name evidence="10" type="ORF">ACH5RR_011314</name>
</gene>
<dbReference type="GO" id="GO:0080143">
    <property type="term" value="P:regulation of amino acid export"/>
    <property type="evidence" value="ECO:0007669"/>
    <property type="project" value="UniProtKB-ARBA"/>
</dbReference>
<keyword evidence="3" id="KW-0813">Transport</keyword>
<keyword evidence="7 9" id="KW-0472">Membrane</keyword>
<organism evidence="10 11">
    <name type="scientific">Cinchona calisaya</name>
    <dbReference type="NCBI Taxonomy" id="153742"/>
    <lineage>
        <taxon>Eukaryota</taxon>
        <taxon>Viridiplantae</taxon>
        <taxon>Streptophyta</taxon>
        <taxon>Embryophyta</taxon>
        <taxon>Tracheophyta</taxon>
        <taxon>Spermatophyta</taxon>
        <taxon>Magnoliopsida</taxon>
        <taxon>eudicotyledons</taxon>
        <taxon>Gunneridae</taxon>
        <taxon>Pentapetalae</taxon>
        <taxon>asterids</taxon>
        <taxon>lamiids</taxon>
        <taxon>Gentianales</taxon>
        <taxon>Rubiaceae</taxon>
        <taxon>Cinchonoideae</taxon>
        <taxon>Cinchoneae</taxon>
        <taxon>Cinchona</taxon>
    </lineage>
</organism>
<evidence type="ECO:0000256" key="5">
    <source>
        <dbReference type="ARBA" id="ARBA00022970"/>
    </source>
</evidence>
<name>A0ABD3A618_9GENT</name>
<accession>A0ABD3A618</accession>
<evidence type="ECO:0000256" key="7">
    <source>
        <dbReference type="ARBA" id="ARBA00023136"/>
    </source>
</evidence>
<keyword evidence="6 9" id="KW-1133">Transmembrane helix</keyword>
<keyword evidence="5" id="KW-0029">Amino-acid transport</keyword>
<keyword evidence="11" id="KW-1185">Reference proteome</keyword>
<comment type="subcellular location">
    <subcellularLocation>
        <location evidence="1">Membrane</location>
        <topology evidence="1">Single-pass membrane protein</topology>
    </subcellularLocation>
</comment>
<feature type="region of interest" description="Disordered" evidence="8">
    <location>
        <begin position="83"/>
        <end position="102"/>
    </location>
</feature>
<evidence type="ECO:0000256" key="1">
    <source>
        <dbReference type="ARBA" id="ARBA00004167"/>
    </source>
</evidence>
<evidence type="ECO:0000256" key="6">
    <source>
        <dbReference type="ARBA" id="ARBA00022989"/>
    </source>
</evidence>
<dbReference type="GO" id="GO:0006865">
    <property type="term" value="P:amino acid transport"/>
    <property type="evidence" value="ECO:0007669"/>
    <property type="project" value="UniProtKB-KW"/>
</dbReference>
<feature type="transmembrane region" description="Helical" evidence="9">
    <location>
        <begin position="18"/>
        <end position="39"/>
    </location>
</feature>
<dbReference type="Proteomes" id="UP001630127">
    <property type="component" value="Unassembled WGS sequence"/>
</dbReference>
<evidence type="ECO:0000256" key="9">
    <source>
        <dbReference type="SAM" id="Phobius"/>
    </source>
</evidence>
<sequence length="102" mass="11216">MVVAKTSRFWQWNSPLPFLFFGLGAMVILITIALIILACSYRKRPSNDDEEKSSAKAVTSTAGIMMPQIVVIMAGDENPTQLAVPVSSLPNTRSHDQDDHQV</sequence>
<evidence type="ECO:0000256" key="2">
    <source>
        <dbReference type="ARBA" id="ARBA00009977"/>
    </source>
</evidence>
<reference evidence="10 11" key="1">
    <citation type="submission" date="2024-11" db="EMBL/GenBank/DDBJ databases">
        <title>A near-complete genome assembly of Cinchona calisaya.</title>
        <authorList>
            <person name="Lian D.C."/>
            <person name="Zhao X.W."/>
            <person name="Wei L."/>
        </authorList>
    </citation>
    <scope>NUCLEOTIDE SEQUENCE [LARGE SCALE GENOMIC DNA]</scope>
    <source>
        <tissue evidence="10">Nenye</tissue>
    </source>
</reference>
<evidence type="ECO:0000256" key="8">
    <source>
        <dbReference type="SAM" id="MobiDB-lite"/>
    </source>
</evidence>
<comment type="caution">
    <text evidence="10">The sequence shown here is derived from an EMBL/GenBank/DDBJ whole genome shotgun (WGS) entry which is preliminary data.</text>
</comment>
<comment type="similarity">
    <text evidence="2">Belongs to the GLUTAMINE DUMPER 1 (TC 9.B.60) family.</text>
</comment>
<evidence type="ECO:0000256" key="3">
    <source>
        <dbReference type="ARBA" id="ARBA00022448"/>
    </source>
</evidence>
<proteinExistence type="inferred from homology"/>
<dbReference type="AlphaFoldDB" id="A0ABD3A618"/>
<dbReference type="PANTHER" id="PTHR33228:SF76">
    <property type="entry name" value="PROTEIN GLUTAMINE DUMPER 7"/>
    <property type="match status" value="1"/>
</dbReference>
<evidence type="ECO:0000256" key="4">
    <source>
        <dbReference type="ARBA" id="ARBA00022692"/>
    </source>
</evidence>
<dbReference type="PANTHER" id="PTHR33228">
    <property type="entry name" value="PROTEIN GLUTAMINE DUMPER 4-RELATED"/>
    <property type="match status" value="1"/>
</dbReference>
<feature type="compositionally biased region" description="Basic and acidic residues" evidence="8">
    <location>
        <begin position="93"/>
        <end position="102"/>
    </location>
</feature>
<dbReference type="GO" id="GO:0016020">
    <property type="term" value="C:membrane"/>
    <property type="evidence" value="ECO:0007669"/>
    <property type="project" value="UniProtKB-SubCell"/>
</dbReference>
<keyword evidence="4 9" id="KW-0812">Transmembrane</keyword>
<dbReference type="EMBL" id="JBJUIK010000005">
    <property type="protein sequence ID" value="KAL3526658.1"/>
    <property type="molecule type" value="Genomic_DNA"/>
</dbReference>
<protein>
    <submittedName>
        <fullName evidence="10">Uncharacterized protein</fullName>
    </submittedName>
</protein>
<evidence type="ECO:0000313" key="11">
    <source>
        <dbReference type="Proteomes" id="UP001630127"/>
    </source>
</evidence>
<evidence type="ECO:0000313" key="10">
    <source>
        <dbReference type="EMBL" id="KAL3526658.1"/>
    </source>
</evidence>